<keyword evidence="6" id="KW-0131">Cell cycle</keyword>
<name>A0AAE1Y985_9LAMI</name>
<reference evidence="9" key="2">
    <citation type="journal article" date="2024" name="Plant">
        <title>Genomic evolution and insights into agronomic trait innovations of Sesamum species.</title>
        <authorList>
            <person name="Miao H."/>
            <person name="Wang L."/>
            <person name="Qu L."/>
            <person name="Liu H."/>
            <person name="Sun Y."/>
            <person name="Le M."/>
            <person name="Wang Q."/>
            <person name="Wei S."/>
            <person name="Zheng Y."/>
            <person name="Lin W."/>
            <person name="Duan Y."/>
            <person name="Cao H."/>
            <person name="Xiong S."/>
            <person name="Wang X."/>
            <person name="Wei L."/>
            <person name="Li C."/>
            <person name="Ma Q."/>
            <person name="Ju M."/>
            <person name="Zhao R."/>
            <person name="Li G."/>
            <person name="Mu C."/>
            <person name="Tian Q."/>
            <person name="Mei H."/>
            <person name="Zhang T."/>
            <person name="Gao T."/>
            <person name="Zhang H."/>
        </authorList>
    </citation>
    <scope>NUCLEOTIDE SEQUENCE</scope>
    <source>
        <strain evidence="9">3651</strain>
    </source>
</reference>
<dbReference type="GO" id="GO:0005634">
    <property type="term" value="C:nucleus"/>
    <property type="evidence" value="ECO:0007669"/>
    <property type="project" value="UniProtKB-SubCell"/>
</dbReference>
<dbReference type="InterPro" id="IPR011989">
    <property type="entry name" value="ARM-like"/>
</dbReference>
<dbReference type="InterPro" id="IPR026971">
    <property type="entry name" value="CND1/NCAPD3"/>
</dbReference>
<evidence type="ECO:0000256" key="6">
    <source>
        <dbReference type="ARBA" id="ARBA00023306"/>
    </source>
</evidence>
<dbReference type="GO" id="GO:0000779">
    <property type="term" value="C:condensed chromosome, centromeric region"/>
    <property type="evidence" value="ECO:0007669"/>
    <property type="project" value="TreeGrafter"/>
</dbReference>
<evidence type="ECO:0000313" key="10">
    <source>
        <dbReference type="Proteomes" id="UP001293254"/>
    </source>
</evidence>
<dbReference type="SUPFAM" id="SSF48371">
    <property type="entry name" value="ARM repeat"/>
    <property type="match status" value="1"/>
</dbReference>
<feature type="compositionally biased region" description="Low complexity" evidence="7">
    <location>
        <begin position="1310"/>
        <end position="1321"/>
    </location>
</feature>
<dbReference type="GO" id="GO:0051301">
    <property type="term" value="P:cell division"/>
    <property type="evidence" value="ECO:0007669"/>
    <property type="project" value="UniProtKB-KW"/>
</dbReference>
<evidence type="ECO:0000313" key="9">
    <source>
        <dbReference type="EMBL" id="KAK4425865.1"/>
    </source>
</evidence>
<dbReference type="Pfam" id="PF12717">
    <property type="entry name" value="Cnd1"/>
    <property type="match status" value="1"/>
</dbReference>
<proteinExistence type="predicted"/>
<dbReference type="PANTHER" id="PTHR14222:SF1">
    <property type="entry name" value="CONDENSIN-2 COMPLEX SUBUNIT D3"/>
    <property type="match status" value="1"/>
</dbReference>
<accession>A0AAE1Y985</accession>
<evidence type="ECO:0000259" key="8">
    <source>
        <dbReference type="Pfam" id="PF12717"/>
    </source>
</evidence>
<evidence type="ECO:0000256" key="3">
    <source>
        <dbReference type="ARBA" id="ARBA00022776"/>
    </source>
</evidence>
<dbReference type="Proteomes" id="UP001293254">
    <property type="component" value="Unassembled WGS sequence"/>
</dbReference>
<dbReference type="GO" id="GO:0007076">
    <property type="term" value="P:mitotic chromosome condensation"/>
    <property type="evidence" value="ECO:0007669"/>
    <property type="project" value="InterPro"/>
</dbReference>
<feature type="region of interest" description="Disordered" evidence="7">
    <location>
        <begin position="120"/>
        <end position="153"/>
    </location>
</feature>
<feature type="domain" description="Condensin complex subunit 1 C-terminal" evidence="8">
    <location>
        <begin position="915"/>
        <end position="1089"/>
    </location>
</feature>
<dbReference type="InterPro" id="IPR032682">
    <property type="entry name" value="Cnd1_C"/>
</dbReference>
<dbReference type="InterPro" id="IPR016024">
    <property type="entry name" value="ARM-type_fold"/>
</dbReference>
<feature type="region of interest" description="Disordered" evidence="7">
    <location>
        <begin position="1293"/>
        <end position="1325"/>
    </location>
</feature>
<gene>
    <name evidence="9" type="ORF">Salat_1780500</name>
</gene>
<keyword evidence="10" id="KW-1185">Reference proteome</keyword>
<keyword evidence="5" id="KW-0539">Nucleus</keyword>
<dbReference type="GO" id="GO:0000796">
    <property type="term" value="C:condensin complex"/>
    <property type="evidence" value="ECO:0007669"/>
    <property type="project" value="TreeGrafter"/>
</dbReference>
<evidence type="ECO:0000256" key="7">
    <source>
        <dbReference type="SAM" id="MobiDB-lite"/>
    </source>
</evidence>
<protein>
    <submittedName>
        <fullName evidence="9">Condensin-2 complex subunit D3</fullName>
    </submittedName>
</protein>
<keyword evidence="3" id="KW-0498">Mitosis</keyword>
<feature type="region of interest" description="Disordered" evidence="7">
    <location>
        <begin position="1120"/>
        <end position="1144"/>
    </location>
</feature>
<keyword evidence="2" id="KW-0132">Cell division</keyword>
<organism evidence="9 10">
    <name type="scientific">Sesamum alatum</name>
    <dbReference type="NCBI Taxonomy" id="300844"/>
    <lineage>
        <taxon>Eukaryota</taxon>
        <taxon>Viridiplantae</taxon>
        <taxon>Streptophyta</taxon>
        <taxon>Embryophyta</taxon>
        <taxon>Tracheophyta</taxon>
        <taxon>Spermatophyta</taxon>
        <taxon>Magnoliopsida</taxon>
        <taxon>eudicotyledons</taxon>
        <taxon>Gunneridae</taxon>
        <taxon>Pentapetalae</taxon>
        <taxon>asterids</taxon>
        <taxon>lamiids</taxon>
        <taxon>Lamiales</taxon>
        <taxon>Pedaliaceae</taxon>
        <taxon>Sesamum</taxon>
    </lineage>
</organism>
<dbReference type="Gene3D" id="1.25.10.10">
    <property type="entry name" value="Leucine-rich Repeat Variant"/>
    <property type="match status" value="1"/>
</dbReference>
<dbReference type="EMBL" id="JACGWO010000006">
    <property type="protein sequence ID" value="KAK4425865.1"/>
    <property type="molecule type" value="Genomic_DNA"/>
</dbReference>
<comment type="caution">
    <text evidence="9">The sequence shown here is derived from an EMBL/GenBank/DDBJ whole genome shotgun (WGS) entry which is preliminary data.</text>
</comment>
<dbReference type="PANTHER" id="PTHR14222">
    <property type="entry name" value="CONDENSIN"/>
    <property type="match status" value="1"/>
</dbReference>
<reference evidence="9" key="1">
    <citation type="submission" date="2020-06" db="EMBL/GenBank/DDBJ databases">
        <authorList>
            <person name="Li T."/>
            <person name="Hu X."/>
            <person name="Zhang T."/>
            <person name="Song X."/>
            <person name="Zhang H."/>
            <person name="Dai N."/>
            <person name="Sheng W."/>
            <person name="Hou X."/>
            <person name="Wei L."/>
        </authorList>
    </citation>
    <scope>NUCLEOTIDE SEQUENCE</scope>
    <source>
        <strain evidence="9">3651</strain>
        <tissue evidence="9">Leaf</tissue>
    </source>
</reference>
<keyword evidence="4" id="KW-0226">DNA condensation</keyword>
<evidence type="ECO:0000256" key="5">
    <source>
        <dbReference type="ARBA" id="ARBA00023242"/>
    </source>
</evidence>
<sequence length="1343" mass="147959">MDEIIARIVTNLETQLPVSQYFLRDLETLLDFTLNTNDTIDLENFYNELSSRNLSLSLLTNAISSAMDSGLSSGTSILASKVYLSLLLSPNAPVFTLFTPMAFLSLLRAIRLAIKKPSFGSGEGSAPKSLGRKKKGRRNAGGNKNRVENRVDSVESEAEEGGYDVKDLFFLLDKLEMVMGLVHLDRFPDCLKGLVETVCEIPTTAVEFWGNLASFRKLCELCSRVLSEALRAEHGNQEDTAAVVLKALAPMILLSKSQVRSFALGFVVNDMVGMFQSSSDIKMAVANMPKYLVQRAPEKAEPRALAVDSIMEIVKALDFENQGEFADYIIKMSEGKGRFRLLAVDLVPVFITSLRSSLGFDMVDGVENSWGIRLLEALVQRCSDLTAGIRARALTNLAQVVVSLSGNDKSRTVLKEVMGFGCEGINGISKILKLRCMDEKAAVRKAALLLISKLTALLGGELDEELLKTVGMACSDPLVSIRKVAVSALSEAFRTYSTSLVTRVWVHSIPRLISDNETSIQEECENLFSELVLARISRAGLSFSANYDSFPRDTNSKGNNLDTEAELLYPEGLLPLLKEISDGEVSPWVKKICLSLGRKKKLQTKIATALQNIIRTSESLWLKHSMSIEKWTAPAGAWFLLSEVSAFLPKAVDWEFLHHHWVLLDKYKPVSELQSPSQQGFADEEKVGVESSSVAWVGDRVFLLQTISNVSMELPPEPAADLAQNFLKRLEGFNMHSTEVNAHVKALRTLCKRKALNSEEADSLVMRWVNQLQSKASQVLDLYMSKISNANKENTLLTPQTTVSRKERRTADSVSKLLAQAIIAVYTIGSLVIVCPSANLKTIVPTIHTIITSGSSDPKSSKLPGLAVSVKQSAPSLYIQAWLTMGKICLVDGKLAKRYLPLFVQELEKSDCAALRNNIVVMMADFCVRYTAMVDCYMSKITKCLRDPCELVRRQTFILLSRLLQRDYVKWRGVLFLRFLLCLVDDSEKIRQLADFLFGNILKAKAPLLAYNSFVEAIFVLNDCNAHTGRSNSNSSRNENRLFSIRGNDENSRSQRMHIYSTLLKQMAPEHLLATFAKVCAEILAAASDGMLSLEDTAGQSVLQDGFLILSSKEIRIQSNQGSSSEAADIEDEGGDSGGAPTAASKGRAITQAVRKGLIQNAIPIFIELKRLLESKNSPLIGSLMDCLRILLKDYKNEIDEILVADRQLQKELIYDMQKYESMKAKNTAADAVATMQRSDAYRSPRVTKEPSSITVKGKLPKELHSNSKVASAVADAVAAATARSVLREVNEGASTPLSAMSVPKLKSRTGQPPGTATTGGNKAAEVIESLRRRQYFDSDDDN</sequence>
<dbReference type="GO" id="GO:0042393">
    <property type="term" value="F:histone binding"/>
    <property type="evidence" value="ECO:0007669"/>
    <property type="project" value="TreeGrafter"/>
</dbReference>
<evidence type="ECO:0000256" key="2">
    <source>
        <dbReference type="ARBA" id="ARBA00022618"/>
    </source>
</evidence>
<comment type="subcellular location">
    <subcellularLocation>
        <location evidence="1">Nucleus</location>
    </subcellularLocation>
</comment>
<evidence type="ECO:0000256" key="1">
    <source>
        <dbReference type="ARBA" id="ARBA00004123"/>
    </source>
</evidence>
<dbReference type="GO" id="GO:0010032">
    <property type="term" value="P:meiotic chromosome condensation"/>
    <property type="evidence" value="ECO:0007669"/>
    <property type="project" value="TreeGrafter"/>
</dbReference>
<evidence type="ECO:0000256" key="4">
    <source>
        <dbReference type="ARBA" id="ARBA00023067"/>
    </source>
</evidence>